<evidence type="ECO:0000313" key="6">
    <source>
        <dbReference type="Proteomes" id="UP000225972"/>
    </source>
</evidence>
<evidence type="ECO:0000256" key="1">
    <source>
        <dbReference type="ARBA" id="ARBA00023015"/>
    </source>
</evidence>
<sequence>MSNSTDSEIIPRFPPDRCGLALAAGVLGDKWVLMIIRQLFYGVARFEDIRAEIGVPKSVLSARLSSLIEQGIVAKRPYKPEGGRTRYEYLLSRTGFDLAMSLLALLEWGNRHLDLAGAPIGPVRRSDRAKLRVALLDEEGSEVALQDIRLADLSK</sequence>
<dbReference type="OrthoDB" id="9782219at2"/>
<keyword evidence="6" id="KW-1185">Reference proteome</keyword>
<organism evidence="5 6">
    <name type="scientific">Pelagimonas phthalicica</name>
    <dbReference type="NCBI Taxonomy" id="1037362"/>
    <lineage>
        <taxon>Bacteria</taxon>
        <taxon>Pseudomonadati</taxon>
        <taxon>Pseudomonadota</taxon>
        <taxon>Alphaproteobacteria</taxon>
        <taxon>Rhodobacterales</taxon>
        <taxon>Roseobacteraceae</taxon>
        <taxon>Pelagimonas</taxon>
    </lineage>
</organism>
<evidence type="ECO:0000256" key="3">
    <source>
        <dbReference type="ARBA" id="ARBA00023163"/>
    </source>
</evidence>
<name>A0A238J7F3_9RHOB</name>
<dbReference type="InterPro" id="IPR002577">
    <property type="entry name" value="HTH_HxlR"/>
</dbReference>
<dbReference type="SUPFAM" id="SSF46785">
    <property type="entry name" value="Winged helix' DNA-binding domain"/>
    <property type="match status" value="1"/>
</dbReference>
<evidence type="ECO:0000259" key="4">
    <source>
        <dbReference type="PROSITE" id="PS51118"/>
    </source>
</evidence>
<dbReference type="GO" id="GO:0003677">
    <property type="term" value="F:DNA binding"/>
    <property type="evidence" value="ECO:0007669"/>
    <property type="project" value="UniProtKB-KW"/>
</dbReference>
<keyword evidence="3" id="KW-0804">Transcription</keyword>
<dbReference type="PANTHER" id="PTHR33204:SF18">
    <property type="entry name" value="TRANSCRIPTIONAL REGULATORY PROTEIN"/>
    <property type="match status" value="1"/>
</dbReference>
<dbReference type="AlphaFoldDB" id="A0A238J7F3"/>
<accession>A0A238J7F3</accession>
<dbReference type="InterPro" id="IPR036388">
    <property type="entry name" value="WH-like_DNA-bd_sf"/>
</dbReference>
<feature type="domain" description="HTH hxlR-type" evidence="4">
    <location>
        <begin position="18"/>
        <end position="117"/>
    </location>
</feature>
<protein>
    <submittedName>
        <fullName evidence="5">HxlR-like helix-turn-helix</fullName>
    </submittedName>
</protein>
<keyword evidence="2" id="KW-0238">DNA-binding</keyword>
<dbReference type="PANTHER" id="PTHR33204">
    <property type="entry name" value="TRANSCRIPTIONAL REGULATOR, MARR FAMILY"/>
    <property type="match status" value="1"/>
</dbReference>
<reference evidence="6" key="1">
    <citation type="submission" date="2017-05" db="EMBL/GenBank/DDBJ databases">
        <authorList>
            <person name="Rodrigo-Torres L."/>
            <person name="Arahal R. D."/>
            <person name="Lucena T."/>
        </authorList>
    </citation>
    <scope>NUCLEOTIDE SEQUENCE [LARGE SCALE GENOMIC DNA]</scope>
    <source>
        <strain evidence="6">CECT 8649</strain>
    </source>
</reference>
<dbReference type="PROSITE" id="PS51118">
    <property type="entry name" value="HTH_HXLR"/>
    <property type="match status" value="1"/>
</dbReference>
<dbReference type="EMBL" id="FXXP01000001">
    <property type="protein sequence ID" value="SMX26671.1"/>
    <property type="molecule type" value="Genomic_DNA"/>
</dbReference>
<evidence type="ECO:0000256" key="2">
    <source>
        <dbReference type="ARBA" id="ARBA00023125"/>
    </source>
</evidence>
<gene>
    <name evidence="5" type="ORF">TRP8649_00756</name>
</gene>
<dbReference type="InterPro" id="IPR036390">
    <property type="entry name" value="WH_DNA-bd_sf"/>
</dbReference>
<dbReference type="Proteomes" id="UP000225972">
    <property type="component" value="Unassembled WGS sequence"/>
</dbReference>
<dbReference type="Pfam" id="PF01638">
    <property type="entry name" value="HxlR"/>
    <property type="match status" value="1"/>
</dbReference>
<evidence type="ECO:0000313" key="5">
    <source>
        <dbReference type="EMBL" id="SMX26671.1"/>
    </source>
</evidence>
<keyword evidence="1" id="KW-0805">Transcription regulation</keyword>
<dbReference type="Gene3D" id="1.10.10.10">
    <property type="entry name" value="Winged helix-like DNA-binding domain superfamily/Winged helix DNA-binding domain"/>
    <property type="match status" value="1"/>
</dbReference>
<proteinExistence type="predicted"/>